<keyword evidence="2" id="KW-1185">Reference proteome</keyword>
<gene>
    <name evidence="1" type="ORF">L3Q82_012575</name>
</gene>
<evidence type="ECO:0000313" key="1">
    <source>
        <dbReference type="EMBL" id="KAI3362252.1"/>
    </source>
</evidence>
<feature type="non-terminal residue" evidence="1">
    <location>
        <position position="1839"/>
    </location>
</feature>
<dbReference type="EMBL" id="CM041545">
    <property type="protein sequence ID" value="KAI3362252.1"/>
    <property type="molecule type" value="Genomic_DNA"/>
</dbReference>
<organism evidence="1 2">
    <name type="scientific">Scortum barcoo</name>
    <name type="common">barcoo grunter</name>
    <dbReference type="NCBI Taxonomy" id="214431"/>
    <lineage>
        <taxon>Eukaryota</taxon>
        <taxon>Metazoa</taxon>
        <taxon>Chordata</taxon>
        <taxon>Craniata</taxon>
        <taxon>Vertebrata</taxon>
        <taxon>Euteleostomi</taxon>
        <taxon>Actinopterygii</taxon>
        <taxon>Neopterygii</taxon>
        <taxon>Teleostei</taxon>
        <taxon>Neoteleostei</taxon>
        <taxon>Acanthomorphata</taxon>
        <taxon>Eupercaria</taxon>
        <taxon>Centrarchiformes</taxon>
        <taxon>Terapontoidei</taxon>
        <taxon>Terapontidae</taxon>
        <taxon>Scortum</taxon>
    </lineage>
</organism>
<reference evidence="1" key="1">
    <citation type="submission" date="2022-04" db="EMBL/GenBank/DDBJ databases">
        <title>Jade perch genome.</title>
        <authorList>
            <person name="Chao B."/>
        </authorList>
    </citation>
    <scope>NUCLEOTIDE SEQUENCE</scope>
    <source>
        <strain evidence="1">CB-2022</strain>
    </source>
</reference>
<evidence type="ECO:0000313" key="2">
    <source>
        <dbReference type="Proteomes" id="UP000831701"/>
    </source>
</evidence>
<accession>A0ACB8W308</accession>
<dbReference type="Proteomes" id="UP000831701">
    <property type="component" value="Chromosome 15"/>
</dbReference>
<proteinExistence type="predicted"/>
<protein>
    <submittedName>
        <fullName evidence="1">Uncharacterized protein</fullName>
    </submittedName>
</protein>
<comment type="caution">
    <text evidence="1">The sequence shown here is derived from an EMBL/GenBank/DDBJ whole genome shotgun (WGS) entry which is preliminary data.</text>
</comment>
<sequence>METTHESSPNEVDQSAYFQSTVNEMEWAEVLSTVHDMVKDMLGDTPSFLDPALPLPPPPTPPSPLYLTTPLRHITSPLPSPSPPPPTPPYSPPSPVPAWLGLDTHSQLENSLNRESGYGYGGSIPLRAAPEMFEQPLMASAGVNTGEAPPVTYQAPVYDPNIRQSGHVYNQAHVYSQGQYNNMPVLRLPEAVGQNLPPVGVLNGEVVYRYLPDAPAHSSAPPTSASVRKRKRENTTDDDQPYIKKPPNAFMLYRKEQRQNVIDEMGITDSAMINTILGQRWRSLSAEEKAKYFEEAEKERLLHSQRHPNWSSSDNYGKKRKRCRTKAHTSATASASTSGEDTQVDKRPCRTSVQSAVMEPSTSQTNNTENRMTVPLCYMCCLPQVYGQMCLPNSLATASTAMVPHVDPTGTQMTNHPMGKAPKKRSLADKVRKTKTSTEIKNNPFEVKINRKKFEVLGRKSKHDVGLPGVSRSKAINKRKETLLKEYKQKSKSNKFIDRRFGEYDTKMAPEDKILQRFAMERQRGHDKKDVYNLNEEEELTHYGQSLAEMEKFNDMVNSDDESEEKGLLSAELTASHFGGGGGGLLRKKTTGEQQEEEEGGQRAKSRQELIEELIQKSKQEKRERQVQKEEAQELTEQLDKEWKSIQALMVKKTPKAESADKPEEKPKLEEYDMMVRELGFEMKAQPSEKMKTPEELAREAREKLEKLEADRLRRMMGEEAGESTQNLTHMSADDLNDGFILDKEDKKTLSYQDGKWNIGEESEEEEDEDEEEGESGEEEGSEAEDKAGEEDEEEDEEGEEEEEEEGSSEEEEEDGHSDLESEHESEDEERKQEDEESGVKPSKSLSKEELKAQQEAAKAELPYTFNAPESYNDLKDLLHGHTPDNQRLIVARTQKCNHPSLAVGNKLKLQKLFGFLLEYIGELATRSPPELTTIDKLISELYTLCQMFPDAACKAMQTILGDAGHSTEEVLEVKGHVAFPTLDMLVYLKVTALLFPTSDFRHPVTTPALLYISQTLIKCPVRSLRDVTSGLVLCCLAVEYVSFSKRFMPELINFLAGTLHLAVQDKTSLGYTVVPPFRPSGKCSDLLVLLDSKSCKSWSKKSLPLAATQHLELKNDLDRDHHRLLCLSTCLDLVKRCCLLYKDLVSFAYIFQPIRTLLSKHLSAQTLPELLQESHSQILEIISSAPVTHSRLVLEKKKPIPLKLLTPKIVEVLDYGKKRGSTREEREKERLKHKYKKEFKGALREIRKDSRFLAREKLQEVMNREKEESEGTVWQFGHTGGRVEGPEEEEEEVKCRIVFIAPLCRLLPVKWTSPVQLWITTCTSDFAYRCINVSRDFYVNFFCKGFGAVFIYPLRPRSYSAITPEDVIRPLSTPQLSVLASIGRERERRTGWNDCQGWTEAARVPMTERQPPNDVEMALGGTLLPSISTFASGPSVKSKSIGSANLRWKEELSHLKRPSVPTGSSCSDPDHPTATSTTSPSMSKKHTEPDLDLDYDFILSNSILQQQQQQQQQEDAMPCSSAQALSPSPGSFSSSYPLPSPQGTASELLYTIPDISDVSPSGGFVAELMRPELDPAYLHPTSLHGKFVVKTTMDMGEYSQGVSVSKACVNAASDPTPSRASPSFTCHRIKQENPSNCTISQPMDLHLAGVNSQGRGSQQQQRPSHLDLHGFPGGGRSMTGGRLSSSSSLSPDHPLSREHQVLGHPHSQISLPPQGYHHSSPQGYTSYPQPSSMQYQELHMISGGDCLPEEPKPKRGRRSWPRKRVATHTCDYVGCGKTYTKSSHLKAHHRTHTGEKPYHCDWEGCGWKFARSDELTRHYRKHTGHRPFQCQKCDRAFS</sequence>
<name>A0ACB8W308_9TELE</name>